<reference evidence="2" key="1">
    <citation type="journal article" date="2022" name="Nat. Commun.">
        <title>Chromosome evolution and the genetic basis of agronomically important traits in greater yam.</title>
        <authorList>
            <person name="Bredeson J.V."/>
            <person name="Lyons J.B."/>
            <person name="Oniyinde I.O."/>
            <person name="Okereke N.R."/>
            <person name="Kolade O."/>
            <person name="Nnabue I."/>
            <person name="Nwadili C.O."/>
            <person name="Hribova E."/>
            <person name="Parker M."/>
            <person name="Nwogha J."/>
            <person name="Shu S."/>
            <person name="Carlson J."/>
            <person name="Kariba R."/>
            <person name="Muthemba S."/>
            <person name="Knop K."/>
            <person name="Barton G.J."/>
            <person name="Sherwood A.V."/>
            <person name="Lopez-Montes A."/>
            <person name="Asiedu R."/>
            <person name="Jamnadass R."/>
            <person name="Muchugi A."/>
            <person name="Goodstein D."/>
            <person name="Egesi C.N."/>
            <person name="Featherston J."/>
            <person name="Asfaw A."/>
            <person name="Simpson G.G."/>
            <person name="Dolezel J."/>
            <person name="Hendre P.S."/>
            <person name="Van Deynze A."/>
            <person name="Kumar P.L."/>
            <person name="Obidiegwu J.E."/>
            <person name="Bhattacharjee R."/>
            <person name="Rokhsar D.S."/>
        </authorList>
    </citation>
    <scope>NUCLEOTIDE SEQUENCE [LARGE SCALE GENOMIC DNA]</scope>
    <source>
        <strain evidence="2">cv. TDa95/00328</strain>
    </source>
</reference>
<protein>
    <submittedName>
        <fullName evidence="1">UDP-glucuronosyl/UDP-glucosyltransferase protein</fullName>
    </submittedName>
</protein>
<accession>A0ACB7VJI5</accession>
<dbReference type="Proteomes" id="UP000827976">
    <property type="component" value="Chromosome 8"/>
</dbReference>
<organism evidence="1 2">
    <name type="scientific">Dioscorea alata</name>
    <name type="common">Purple yam</name>
    <dbReference type="NCBI Taxonomy" id="55571"/>
    <lineage>
        <taxon>Eukaryota</taxon>
        <taxon>Viridiplantae</taxon>
        <taxon>Streptophyta</taxon>
        <taxon>Embryophyta</taxon>
        <taxon>Tracheophyta</taxon>
        <taxon>Spermatophyta</taxon>
        <taxon>Magnoliopsida</taxon>
        <taxon>Liliopsida</taxon>
        <taxon>Dioscoreales</taxon>
        <taxon>Dioscoreaceae</taxon>
        <taxon>Dioscorea</taxon>
    </lineage>
</organism>
<evidence type="ECO:0000313" key="2">
    <source>
        <dbReference type="Proteomes" id="UP000827976"/>
    </source>
</evidence>
<gene>
    <name evidence="1" type="ORF">IHE45_08G068500</name>
</gene>
<proteinExistence type="predicted"/>
<name>A0ACB7VJI5_DIOAL</name>
<comment type="caution">
    <text evidence="1">The sequence shown here is derived from an EMBL/GenBank/DDBJ whole genome shotgun (WGS) entry which is preliminary data.</text>
</comment>
<keyword evidence="2" id="KW-1185">Reference proteome</keyword>
<dbReference type="EMBL" id="CM037018">
    <property type="protein sequence ID" value="KAH7674372.1"/>
    <property type="molecule type" value="Genomic_DNA"/>
</dbReference>
<sequence length="465" mass="50702">MANHEQAPAHILLIPFPAPGNMLPLLDLAHHLSTKPNLISISITITIVVSPNTLPLLSPLLSTSSSIHPLILPFPSTTSISEPPLSSFLSISHSLSTLLSPILQWALSSSLPLTSIISDFLLPWSYHLSQQLSIPNLVFCPFSALTVSLAHSLWRTMPERDLPDSPGSLVSLPDIPSSPSYPWYHLSPMFKPQKDGDTLHGFIKEALLKNIDSWGFIFNTFSDLEAPYLDHLRRGLLRVFAVGPIRPLEHAPPADDKVIEWLNTCEDRSVVYVCLGPQTVLAPAQMEAVAAALEISGERFVWCVRGPGVEPEKEVVVPAGFEERVKGRGVVVEGMVAQPAVLEHKAVVAFVTHCGWRSVMEGMAAGVKMMTWPMGADQYVNERVVVEMGMGVRVCEGVDGVVNVEEMVKKVKEVMMVVGREREGEEVVVVELKRKVAAAVGEGGSSSEDLESLVEELCLLGRRGT</sequence>
<evidence type="ECO:0000313" key="1">
    <source>
        <dbReference type="EMBL" id="KAH7674372.1"/>
    </source>
</evidence>